<dbReference type="Gene3D" id="3.30.200.20">
    <property type="entry name" value="Phosphorylase Kinase, domain 1"/>
    <property type="match status" value="1"/>
</dbReference>
<evidence type="ECO:0000256" key="1">
    <source>
        <dbReference type="ARBA" id="ARBA00022679"/>
    </source>
</evidence>
<dbReference type="EMBL" id="JAENIL010000021">
    <property type="protein sequence ID" value="MBK1877713.1"/>
    <property type="molecule type" value="Genomic_DNA"/>
</dbReference>
<gene>
    <name evidence="7" type="ORF">JIN87_12615</name>
</gene>
<dbReference type="AlphaFoldDB" id="A0A934S269"/>
<dbReference type="GO" id="GO:0004674">
    <property type="term" value="F:protein serine/threonine kinase activity"/>
    <property type="evidence" value="ECO:0007669"/>
    <property type="project" value="UniProtKB-KW"/>
</dbReference>
<dbReference type="SMART" id="SM00220">
    <property type="entry name" value="S_TKc"/>
    <property type="match status" value="1"/>
</dbReference>
<organism evidence="7 8">
    <name type="scientific">Pelagicoccus mobilis</name>
    <dbReference type="NCBI Taxonomy" id="415221"/>
    <lineage>
        <taxon>Bacteria</taxon>
        <taxon>Pseudomonadati</taxon>
        <taxon>Verrucomicrobiota</taxon>
        <taxon>Opitutia</taxon>
        <taxon>Puniceicoccales</taxon>
        <taxon>Pelagicoccaceae</taxon>
        <taxon>Pelagicoccus</taxon>
    </lineage>
</organism>
<accession>A0A934S269</accession>
<dbReference type="Pfam" id="PF00069">
    <property type="entry name" value="Pkinase"/>
    <property type="match status" value="1"/>
</dbReference>
<evidence type="ECO:0000256" key="5">
    <source>
        <dbReference type="SAM" id="MobiDB-lite"/>
    </source>
</evidence>
<evidence type="ECO:0000256" key="3">
    <source>
        <dbReference type="ARBA" id="ARBA00022777"/>
    </source>
</evidence>
<dbReference type="RefSeq" id="WP_200355926.1">
    <property type="nucleotide sequence ID" value="NZ_JAENIL010000021.1"/>
</dbReference>
<dbReference type="CDD" id="cd14014">
    <property type="entry name" value="STKc_PknB_like"/>
    <property type="match status" value="1"/>
</dbReference>
<protein>
    <submittedName>
        <fullName evidence="7">Serine/threonine protein kinase</fullName>
    </submittedName>
</protein>
<dbReference type="GO" id="GO:0005524">
    <property type="term" value="F:ATP binding"/>
    <property type="evidence" value="ECO:0007669"/>
    <property type="project" value="UniProtKB-KW"/>
</dbReference>
<dbReference type="Proteomes" id="UP000617628">
    <property type="component" value="Unassembled WGS sequence"/>
</dbReference>
<feature type="domain" description="Protein kinase" evidence="6">
    <location>
        <begin position="46"/>
        <end position="321"/>
    </location>
</feature>
<feature type="region of interest" description="Disordered" evidence="5">
    <location>
        <begin position="200"/>
        <end position="222"/>
    </location>
</feature>
<reference evidence="7" key="1">
    <citation type="submission" date="2021-01" db="EMBL/GenBank/DDBJ databases">
        <title>Modified the classification status of verrucomicrobia.</title>
        <authorList>
            <person name="Feng X."/>
        </authorList>
    </citation>
    <scope>NUCLEOTIDE SEQUENCE</scope>
    <source>
        <strain evidence="7">KCTC 13126</strain>
    </source>
</reference>
<evidence type="ECO:0000256" key="2">
    <source>
        <dbReference type="ARBA" id="ARBA00022741"/>
    </source>
</evidence>
<dbReference type="PANTHER" id="PTHR43289">
    <property type="entry name" value="MITOGEN-ACTIVATED PROTEIN KINASE KINASE KINASE 20-RELATED"/>
    <property type="match status" value="1"/>
</dbReference>
<keyword evidence="1" id="KW-0808">Transferase</keyword>
<proteinExistence type="predicted"/>
<comment type="caution">
    <text evidence="7">The sequence shown here is derived from an EMBL/GenBank/DDBJ whole genome shotgun (WGS) entry which is preliminary data.</text>
</comment>
<dbReference type="Gene3D" id="1.10.510.10">
    <property type="entry name" value="Transferase(Phosphotransferase) domain 1"/>
    <property type="match status" value="1"/>
</dbReference>
<keyword evidence="8" id="KW-1185">Reference proteome</keyword>
<dbReference type="InterPro" id="IPR000719">
    <property type="entry name" value="Prot_kinase_dom"/>
</dbReference>
<dbReference type="InterPro" id="IPR011009">
    <property type="entry name" value="Kinase-like_dom_sf"/>
</dbReference>
<dbReference type="SUPFAM" id="SSF56112">
    <property type="entry name" value="Protein kinase-like (PK-like)"/>
    <property type="match status" value="1"/>
</dbReference>
<name>A0A934S269_9BACT</name>
<keyword evidence="7" id="KW-0723">Serine/threonine-protein kinase</keyword>
<dbReference type="PROSITE" id="PS50011">
    <property type="entry name" value="PROTEIN_KINASE_DOM"/>
    <property type="match status" value="1"/>
</dbReference>
<evidence type="ECO:0000259" key="6">
    <source>
        <dbReference type="PROSITE" id="PS50011"/>
    </source>
</evidence>
<keyword evidence="2" id="KW-0547">Nucleotide-binding</keyword>
<evidence type="ECO:0000313" key="7">
    <source>
        <dbReference type="EMBL" id="MBK1877713.1"/>
    </source>
</evidence>
<dbReference type="PANTHER" id="PTHR43289:SF6">
    <property type="entry name" value="SERINE_THREONINE-PROTEIN KINASE NEKL-3"/>
    <property type="match status" value="1"/>
</dbReference>
<evidence type="ECO:0000256" key="4">
    <source>
        <dbReference type="ARBA" id="ARBA00022840"/>
    </source>
</evidence>
<feature type="compositionally biased region" description="Basic and acidic residues" evidence="5">
    <location>
        <begin position="206"/>
        <end position="216"/>
    </location>
</feature>
<keyword evidence="4" id="KW-0067">ATP-binding</keyword>
<keyword evidence="3 7" id="KW-0418">Kinase</keyword>
<sequence>MSEGADGYVPDKRLTRFVTEVESEDVEAKEDLCPSFMELVHRGDRYRDETHLGSGGLKDVYKAFDEAARQWVALARLRKDRGLRCYDLFVHEAWLIASLSHPNIIKVHDVGVDEGGRPFFTMDLKRGTSLNDLIRSNPPQIELLEIFLKICDAVAYAHSKGIIHLDLKPENIQCDRFGEVLVCDWGSACSLQKEKEEGVDSSLSRELGEQERKTGDLRGTPGYMAPEQITAQDGCHDERADVYALGCILHCILSGEPPFKGSLKEVLDQTKNSEVTSLRSRFPDRVISKSMEAVVLKALALSPSRRYTSVIELKQEVHKFLSGFSTTAESPGLLRKCRLFVRRHRNSARVTLAALVVLSLSSVLFMQRLVHQQTVTEEEQVRANQLMSEVSLLSTEYDALFEESTGTKKELAEKLVRSADRALNSSFFERPTRTVTDTIRLLDMALELDPESESAKWQRYYIHGLQMNHQEALKMELPDEQHLLPEISGIVEAYPNFNYGRENRPSPEGLKGFFKEAILHNDESRISGYLERVFTYHHMIESSYQSLLAEELSALVACFNGGSGQTEMRYIPETHKVVLKSDADKFVLASRNGGSGHCILRFLPVRHLELHVDGNFNLKHLKFLDVETVDLSYGANFKLNSRLNLPHLKKIIIRSGELSPELLREHIRSIDYFEIVEI</sequence>
<evidence type="ECO:0000313" key="8">
    <source>
        <dbReference type="Proteomes" id="UP000617628"/>
    </source>
</evidence>